<evidence type="ECO:0000256" key="11">
    <source>
        <dbReference type="PIRSR" id="PIRSR000412-50"/>
    </source>
</evidence>
<dbReference type="GO" id="GO:0004372">
    <property type="term" value="F:glycine hydroxymethyltransferase activity"/>
    <property type="evidence" value="ECO:0007669"/>
    <property type="project" value="UniProtKB-UniRule"/>
</dbReference>
<dbReference type="InterPro" id="IPR049943">
    <property type="entry name" value="Ser_HO-MeTrfase-like"/>
</dbReference>
<comment type="similarity">
    <text evidence="3 10">Belongs to the SHMT family.</text>
</comment>
<evidence type="ECO:0000256" key="9">
    <source>
        <dbReference type="ARBA" id="ARBA00054606"/>
    </source>
</evidence>
<evidence type="ECO:0000256" key="2">
    <source>
        <dbReference type="ARBA" id="ARBA00004496"/>
    </source>
</evidence>
<organism evidence="13 14">
    <name type="scientific">Spiroplasma sabaudiense Ar-1343</name>
    <dbReference type="NCBI Taxonomy" id="1276257"/>
    <lineage>
        <taxon>Bacteria</taxon>
        <taxon>Bacillati</taxon>
        <taxon>Mycoplasmatota</taxon>
        <taxon>Mollicutes</taxon>
        <taxon>Entomoplasmatales</taxon>
        <taxon>Spiroplasmataceae</taxon>
        <taxon>Spiroplasma</taxon>
    </lineage>
</organism>
<evidence type="ECO:0000256" key="5">
    <source>
        <dbReference type="ARBA" id="ARBA00022490"/>
    </source>
</evidence>
<comment type="pathway">
    <text evidence="10">One-carbon metabolism; tetrahydrofolate interconversion.</text>
</comment>
<comment type="catalytic activity">
    <reaction evidence="10">
        <text>(6R)-5,10-methylene-5,6,7,8-tetrahydrofolate + glycine + H2O = (6S)-5,6,7,8-tetrahydrofolate + L-serine</text>
        <dbReference type="Rhea" id="RHEA:15481"/>
        <dbReference type="ChEBI" id="CHEBI:15377"/>
        <dbReference type="ChEBI" id="CHEBI:15636"/>
        <dbReference type="ChEBI" id="CHEBI:33384"/>
        <dbReference type="ChEBI" id="CHEBI:57305"/>
        <dbReference type="ChEBI" id="CHEBI:57453"/>
        <dbReference type="EC" id="2.1.2.1"/>
    </reaction>
</comment>
<comment type="subcellular location">
    <subcellularLocation>
        <location evidence="2 10">Cytoplasm</location>
    </subcellularLocation>
</comment>
<keyword evidence="6 10" id="KW-0554">One-carbon metabolism</keyword>
<dbReference type="NCBIfam" id="NF000586">
    <property type="entry name" value="PRK00011.1"/>
    <property type="match status" value="1"/>
</dbReference>
<dbReference type="OrthoDB" id="9803846at2"/>
<evidence type="ECO:0000313" key="14">
    <source>
        <dbReference type="Proteomes" id="UP000019265"/>
    </source>
</evidence>
<comment type="caution">
    <text evidence="10">Lacks conserved residue(s) required for the propagation of feature annotation.</text>
</comment>
<comment type="function">
    <text evidence="9">Catalyzes the reversible interconversion of serine and glycine with tetrahydrofolate (THF) serving as the one-carbon carrier. This reaction serves as the major source of one-carbon groups required for the biosynthesis of purines, thymidylate, methionine, and other important biomolecules. Also exhibits THF-independent aldolase activity toward beta-hydroxyamino acids, producing glycine and aldehydes, via a retro-aldol mechanism. Thus, is able to catalyze the cleavage of L-allo-threonine.</text>
</comment>
<dbReference type="SUPFAM" id="SSF53383">
    <property type="entry name" value="PLP-dependent transferases"/>
    <property type="match status" value="1"/>
</dbReference>
<dbReference type="InterPro" id="IPR015424">
    <property type="entry name" value="PyrdxlP-dep_Trfase"/>
</dbReference>
<dbReference type="AlphaFoldDB" id="W6A8W5"/>
<dbReference type="Pfam" id="PF00464">
    <property type="entry name" value="SHMT"/>
    <property type="match status" value="1"/>
</dbReference>
<reference evidence="13 14" key="1">
    <citation type="journal article" date="2014" name="Genome Biol. Evol.">
        <title>Molecular evolution of the substrate utilization strategies and putative virulence factors in mosquito-associated Spiroplasma species.</title>
        <authorList>
            <person name="Chang T.H."/>
            <person name="Lo W.S."/>
            <person name="Ku C."/>
            <person name="Chen L.L."/>
            <person name="Kuo C.H."/>
        </authorList>
    </citation>
    <scope>NUCLEOTIDE SEQUENCE [LARGE SCALE GENOMIC DNA]</scope>
    <source>
        <strain evidence="13">Ar-1343</strain>
    </source>
</reference>
<evidence type="ECO:0000256" key="7">
    <source>
        <dbReference type="ARBA" id="ARBA00022679"/>
    </source>
</evidence>
<dbReference type="PANTHER" id="PTHR11680">
    <property type="entry name" value="SERINE HYDROXYMETHYLTRANSFERASE"/>
    <property type="match status" value="1"/>
</dbReference>
<dbReference type="eggNOG" id="COG0112">
    <property type="taxonomic scope" value="Bacteria"/>
</dbReference>
<feature type="modified residue" description="N6-(pyridoxal phosphate)lysine" evidence="10 11">
    <location>
        <position position="220"/>
    </location>
</feature>
<keyword evidence="10" id="KW-0028">Amino-acid biosynthesis</keyword>
<dbReference type="InterPro" id="IPR019798">
    <property type="entry name" value="Ser_HO-MeTrfase_PLP_BS"/>
</dbReference>
<dbReference type="InterPro" id="IPR039429">
    <property type="entry name" value="SHMT-like_dom"/>
</dbReference>
<keyword evidence="13" id="KW-0489">Methyltransferase</keyword>
<evidence type="ECO:0000256" key="10">
    <source>
        <dbReference type="HAMAP-Rule" id="MF_00051"/>
    </source>
</evidence>
<keyword evidence="7 10" id="KW-0808">Transferase</keyword>
<dbReference type="InterPro" id="IPR015422">
    <property type="entry name" value="PyrdxlP-dep_Trfase_small"/>
</dbReference>
<dbReference type="KEGG" id="ssab:SSABA_v1c00450"/>
<feature type="domain" description="Serine hydroxymethyltransferase-like" evidence="12">
    <location>
        <begin position="2"/>
        <end position="376"/>
    </location>
</feature>
<dbReference type="GO" id="GO:0035999">
    <property type="term" value="P:tetrahydrofolate interconversion"/>
    <property type="evidence" value="ECO:0007669"/>
    <property type="project" value="UniProtKB-UniRule"/>
</dbReference>
<dbReference type="UniPathway" id="UPA00193"/>
<dbReference type="Gene3D" id="3.40.640.10">
    <property type="entry name" value="Type I PLP-dependent aspartate aminotransferase-like (Major domain)"/>
    <property type="match status" value="1"/>
</dbReference>
<evidence type="ECO:0000256" key="4">
    <source>
        <dbReference type="ARBA" id="ARBA00011738"/>
    </source>
</evidence>
<comment type="pathway">
    <text evidence="10">Amino-acid biosynthesis; glycine biosynthesis; glycine from L-serine: step 1/1.</text>
</comment>
<dbReference type="CDD" id="cd00378">
    <property type="entry name" value="SHMT"/>
    <property type="match status" value="1"/>
</dbReference>
<dbReference type="GO" id="GO:0008168">
    <property type="term" value="F:methyltransferase activity"/>
    <property type="evidence" value="ECO:0007669"/>
    <property type="project" value="UniProtKB-KW"/>
</dbReference>
<keyword evidence="5 10" id="KW-0963">Cytoplasm</keyword>
<keyword evidence="14" id="KW-1185">Reference proteome</keyword>
<evidence type="ECO:0000256" key="8">
    <source>
        <dbReference type="ARBA" id="ARBA00022898"/>
    </source>
</evidence>
<evidence type="ECO:0000256" key="6">
    <source>
        <dbReference type="ARBA" id="ARBA00022563"/>
    </source>
</evidence>
<accession>W6A8W5</accession>
<dbReference type="GO" id="GO:0032259">
    <property type="term" value="P:methylation"/>
    <property type="evidence" value="ECO:0007669"/>
    <property type="project" value="UniProtKB-KW"/>
</dbReference>
<comment type="cofactor">
    <cofactor evidence="1 10 11">
        <name>pyridoxal 5'-phosphate</name>
        <dbReference type="ChEBI" id="CHEBI:597326"/>
    </cofactor>
</comment>
<dbReference type="PANTHER" id="PTHR11680:SF35">
    <property type="entry name" value="SERINE HYDROXYMETHYLTRANSFERASE 1"/>
    <property type="match status" value="1"/>
</dbReference>
<dbReference type="UniPathway" id="UPA00288">
    <property type="reaction ID" value="UER01023"/>
</dbReference>
<feature type="binding site" evidence="10">
    <location>
        <position position="111"/>
    </location>
    <ligand>
        <name>(6S)-5,6,7,8-tetrahydrofolate</name>
        <dbReference type="ChEBI" id="CHEBI:57453"/>
    </ligand>
</feature>
<evidence type="ECO:0000256" key="3">
    <source>
        <dbReference type="ARBA" id="ARBA00006376"/>
    </source>
</evidence>
<evidence type="ECO:0000259" key="12">
    <source>
        <dbReference type="Pfam" id="PF00464"/>
    </source>
</evidence>
<feature type="binding site" evidence="10">
    <location>
        <position position="235"/>
    </location>
    <ligand>
        <name>(6S)-5,6,7,8-tetrahydrofolate</name>
        <dbReference type="ChEBI" id="CHEBI:57453"/>
    </ligand>
</feature>
<dbReference type="PROSITE" id="PS00096">
    <property type="entry name" value="SHMT"/>
    <property type="match status" value="1"/>
</dbReference>
<dbReference type="GO" id="GO:0030170">
    <property type="term" value="F:pyridoxal phosphate binding"/>
    <property type="evidence" value="ECO:0007669"/>
    <property type="project" value="UniProtKB-UniRule"/>
</dbReference>
<dbReference type="Gene3D" id="3.90.1150.10">
    <property type="entry name" value="Aspartate Aminotransferase, domain 1"/>
    <property type="match status" value="1"/>
</dbReference>
<evidence type="ECO:0000256" key="1">
    <source>
        <dbReference type="ARBA" id="ARBA00001933"/>
    </source>
</evidence>
<keyword evidence="8 10" id="KW-0663">Pyridoxal phosphate</keyword>
<dbReference type="GO" id="GO:0019264">
    <property type="term" value="P:glycine biosynthetic process from serine"/>
    <property type="evidence" value="ECO:0007669"/>
    <property type="project" value="UniProtKB-UniRule"/>
</dbReference>
<evidence type="ECO:0000313" key="13">
    <source>
        <dbReference type="EMBL" id="AHI53457.1"/>
    </source>
</evidence>
<dbReference type="InterPro" id="IPR015421">
    <property type="entry name" value="PyrdxlP-dep_Trfase_major"/>
</dbReference>
<dbReference type="PIRSF" id="PIRSF000412">
    <property type="entry name" value="SHMT"/>
    <property type="match status" value="1"/>
</dbReference>
<dbReference type="PATRIC" id="fig|1276257.3.peg.45"/>
<dbReference type="Proteomes" id="UP000019265">
    <property type="component" value="Chromosome"/>
</dbReference>
<protein>
    <recommendedName>
        <fullName evidence="10">Serine hydroxymethyltransferase</fullName>
        <shortName evidence="10">SHMT</shortName>
        <shortName evidence="10">Serine methylase</shortName>
        <ecNumber evidence="10">2.1.2.1</ecNumber>
    </recommendedName>
</protein>
<dbReference type="InterPro" id="IPR001085">
    <property type="entry name" value="Ser_HO-MeTrfase"/>
</dbReference>
<dbReference type="GO" id="GO:0005829">
    <property type="term" value="C:cytosol"/>
    <property type="evidence" value="ECO:0007669"/>
    <property type="project" value="TreeGrafter"/>
</dbReference>
<feature type="site" description="Plays an important role in substrate specificity" evidence="10">
    <location>
        <position position="219"/>
    </location>
</feature>
<name>W6A8W5_9MOLU</name>
<dbReference type="EMBL" id="CP006934">
    <property type="protein sequence ID" value="AHI53457.1"/>
    <property type="molecule type" value="Genomic_DNA"/>
</dbReference>
<dbReference type="RefSeq" id="WP_025250597.1">
    <property type="nucleotide sequence ID" value="NZ_CP006934.1"/>
</dbReference>
<gene>
    <name evidence="10 13" type="primary">glyA</name>
    <name evidence="13" type="ORF">SSABA_v1c00450</name>
</gene>
<sequence>MDNELKSYLNEELKRQQNHIELIASENYVSESVLKAMGSIATNKYAEGYPGKRYYGGCEAIDKIENLAIQTAKKLFKASFANVQPHSGSQANAAAYMALLEHGDKVLGMSLDAGGHLTHGYPLNFSGKTYEFVFYGVDEKTEMIDYDVIEKIAKEHKPKLIVAGASAYSRAIDFQKFREIADKVGAKLMVDMAHIAGLVAGGMHQNPVPYAHIVTSTTHKTLRGARGGLILTNDEAISKKINSALFPGIQGGPLENMIAGKAQAFIEASKPDFQDYCKGVVENAKTLGDELQKGGLRLVAQGTDNHLINIDVMSQFNLTGKQAEDILGGIGIIVNKNMIPFDKQKAFYTSGIRIGTPAMTTRGFKKIDFQEVGKIIVSALNDHSENNLQELSKKVHKLCQKHPIYDNFNY</sequence>
<dbReference type="FunFam" id="3.40.640.10:FF:000001">
    <property type="entry name" value="Serine hydroxymethyltransferase"/>
    <property type="match status" value="1"/>
</dbReference>
<dbReference type="STRING" id="1276257.SSABA_v1c00450"/>
<dbReference type="HAMAP" id="MF_00051">
    <property type="entry name" value="SHMT"/>
    <property type="match status" value="1"/>
</dbReference>
<proteinExistence type="inferred from homology"/>
<dbReference type="HOGENOM" id="CLU_022477_2_1_14"/>
<feature type="binding site" evidence="10">
    <location>
        <begin position="115"/>
        <end position="117"/>
    </location>
    <ligand>
        <name>(6S)-5,6,7,8-tetrahydrofolate</name>
        <dbReference type="ChEBI" id="CHEBI:57453"/>
    </ligand>
</feature>
<comment type="subunit">
    <text evidence="4 10">Homodimer.</text>
</comment>
<dbReference type="EC" id="2.1.2.1" evidence="10"/>